<dbReference type="FunFam" id="3.90.70.10:FF:000005">
    <property type="entry name" value="Ubiquitin carboxyl-terminal hydrolase 7"/>
    <property type="match status" value="1"/>
</dbReference>
<dbReference type="InterPro" id="IPR001394">
    <property type="entry name" value="Peptidase_C19_UCH"/>
</dbReference>
<evidence type="ECO:0000256" key="4">
    <source>
        <dbReference type="ARBA" id="ARBA00022670"/>
    </source>
</evidence>
<dbReference type="PROSITE" id="PS50235">
    <property type="entry name" value="USP_3"/>
    <property type="match status" value="1"/>
</dbReference>
<dbReference type="Pfam" id="PF12436">
    <property type="entry name" value="USP7_ICP0_bdg"/>
    <property type="match status" value="1"/>
</dbReference>
<dbReference type="EMBL" id="JABAYA010000062">
    <property type="protein sequence ID" value="KAF7727221.1"/>
    <property type="molecule type" value="Genomic_DNA"/>
</dbReference>
<comment type="similarity">
    <text evidence="3 9">Belongs to the peptidase C19 family.</text>
</comment>
<dbReference type="InterPro" id="IPR050164">
    <property type="entry name" value="Peptidase_C19"/>
</dbReference>
<evidence type="ECO:0000256" key="6">
    <source>
        <dbReference type="ARBA" id="ARBA00022801"/>
    </source>
</evidence>
<dbReference type="GO" id="GO:0006508">
    <property type="term" value="P:proteolysis"/>
    <property type="evidence" value="ECO:0007669"/>
    <property type="project" value="UniProtKB-KW"/>
</dbReference>
<keyword evidence="8" id="KW-0539">Nucleus</keyword>
<dbReference type="GO" id="GO:0140492">
    <property type="term" value="F:metal-dependent deubiquitinase activity"/>
    <property type="evidence" value="ECO:0007669"/>
    <property type="project" value="UniProtKB-ARBA"/>
</dbReference>
<comment type="subcellular location">
    <subcellularLocation>
        <location evidence="2">Nucleus</location>
    </subcellularLocation>
</comment>
<evidence type="ECO:0000256" key="3">
    <source>
        <dbReference type="ARBA" id="ARBA00009085"/>
    </source>
</evidence>
<dbReference type="SUPFAM" id="SSF54001">
    <property type="entry name" value="Cysteine proteinases"/>
    <property type="match status" value="1"/>
</dbReference>
<dbReference type="Gene3D" id="3.10.20.90">
    <property type="entry name" value="Phosphatidylinositol 3-kinase Catalytic Subunit, Chain A, domain 1"/>
    <property type="match status" value="2"/>
</dbReference>
<dbReference type="GO" id="GO:0005634">
    <property type="term" value="C:nucleus"/>
    <property type="evidence" value="ECO:0007669"/>
    <property type="project" value="UniProtKB-SubCell"/>
</dbReference>
<dbReference type="InterPro" id="IPR018200">
    <property type="entry name" value="USP_CS"/>
</dbReference>
<evidence type="ECO:0000313" key="12">
    <source>
        <dbReference type="EMBL" id="KAF7727221.1"/>
    </source>
</evidence>
<evidence type="ECO:0000256" key="7">
    <source>
        <dbReference type="ARBA" id="ARBA00022807"/>
    </source>
</evidence>
<dbReference type="GO" id="GO:0016579">
    <property type="term" value="P:protein deubiquitination"/>
    <property type="evidence" value="ECO:0007669"/>
    <property type="project" value="InterPro"/>
</dbReference>
<gene>
    <name evidence="12" type="ORF">EC973_007919</name>
</gene>
<dbReference type="PROSITE" id="PS00972">
    <property type="entry name" value="USP_1"/>
    <property type="match status" value="1"/>
</dbReference>
<dbReference type="InterPro" id="IPR024729">
    <property type="entry name" value="USP7_ICP0-binding_dom"/>
</dbReference>
<organism evidence="12 13">
    <name type="scientific">Apophysomyces ossiformis</name>
    <dbReference type="NCBI Taxonomy" id="679940"/>
    <lineage>
        <taxon>Eukaryota</taxon>
        <taxon>Fungi</taxon>
        <taxon>Fungi incertae sedis</taxon>
        <taxon>Mucoromycota</taxon>
        <taxon>Mucoromycotina</taxon>
        <taxon>Mucoromycetes</taxon>
        <taxon>Mucorales</taxon>
        <taxon>Mucorineae</taxon>
        <taxon>Mucoraceae</taxon>
        <taxon>Apophysomyces</taxon>
    </lineage>
</organism>
<evidence type="ECO:0000256" key="9">
    <source>
        <dbReference type="RuleBase" id="RU366025"/>
    </source>
</evidence>
<dbReference type="OrthoDB" id="289038at2759"/>
<protein>
    <recommendedName>
        <fullName evidence="9">Ubiquitin carboxyl-terminal hydrolase</fullName>
        <ecNumber evidence="9">3.4.19.12</ecNumber>
    </recommendedName>
</protein>
<proteinExistence type="inferred from homology"/>
<name>A0A8H7EQ65_9FUNG</name>
<keyword evidence="7 9" id="KW-0788">Thiol protease</keyword>
<evidence type="ECO:0000259" key="11">
    <source>
        <dbReference type="PROSITE" id="PS50235"/>
    </source>
</evidence>
<evidence type="ECO:0000256" key="1">
    <source>
        <dbReference type="ARBA" id="ARBA00000707"/>
    </source>
</evidence>
<evidence type="ECO:0000256" key="2">
    <source>
        <dbReference type="ARBA" id="ARBA00004123"/>
    </source>
</evidence>
<keyword evidence="6 9" id="KW-0378">Hydrolase</keyword>
<dbReference type="InterPro" id="IPR028889">
    <property type="entry name" value="USP"/>
</dbReference>
<reference evidence="12" key="1">
    <citation type="submission" date="2020-01" db="EMBL/GenBank/DDBJ databases">
        <title>Genome Sequencing of Three Apophysomyces-Like Fungal Strains Confirms a Novel Fungal Genus in the Mucoromycota with divergent Burkholderia-like Endosymbiotic Bacteria.</title>
        <authorList>
            <person name="Stajich J.E."/>
            <person name="Macias A.M."/>
            <person name="Carter-House D."/>
            <person name="Lovett B."/>
            <person name="Kasson L.R."/>
            <person name="Berry K."/>
            <person name="Grigoriev I."/>
            <person name="Chang Y."/>
            <person name="Spatafora J."/>
            <person name="Kasson M.T."/>
        </authorList>
    </citation>
    <scope>NUCLEOTIDE SEQUENCE</scope>
    <source>
        <strain evidence="12">NRRL A-21654</strain>
    </source>
</reference>
<feature type="region of interest" description="Disordered" evidence="10">
    <location>
        <begin position="1"/>
        <end position="23"/>
    </location>
</feature>
<keyword evidence="4 9" id="KW-0645">Protease</keyword>
<dbReference type="GO" id="GO:0004843">
    <property type="term" value="F:cysteine-type deubiquitinase activity"/>
    <property type="evidence" value="ECO:0007669"/>
    <property type="project" value="UniProtKB-UniRule"/>
</dbReference>
<dbReference type="GO" id="GO:0031647">
    <property type="term" value="P:regulation of protein stability"/>
    <property type="evidence" value="ECO:0007669"/>
    <property type="project" value="TreeGrafter"/>
</dbReference>
<evidence type="ECO:0000256" key="10">
    <source>
        <dbReference type="SAM" id="MobiDB-lite"/>
    </source>
</evidence>
<dbReference type="AlphaFoldDB" id="A0A8H7EQ65"/>
<comment type="caution">
    <text evidence="12">The sequence shown here is derived from an EMBL/GenBank/DDBJ whole genome shotgun (WGS) entry which is preliminary data.</text>
</comment>
<dbReference type="CDD" id="cd02659">
    <property type="entry name" value="peptidase_C19C"/>
    <property type="match status" value="1"/>
</dbReference>
<evidence type="ECO:0000256" key="8">
    <source>
        <dbReference type="ARBA" id="ARBA00023242"/>
    </source>
</evidence>
<dbReference type="PROSITE" id="PS00973">
    <property type="entry name" value="USP_2"/>
    <property type="match status" value="1"/>
</dbReference>
<evidence type="ECO:0000313" key="13">
    <source>
        <dbReference type="Proteomes" id="UP000605846"/>
    </source>
</evidence>
<keyword evidence="5 9" id="KW-0833">Ubl conjugation pathway</keyword>
<dbReference type="Gene3D" id="3.90.70.10">
    <property type="entry name" value="Cysteine proteinases"/>
    <property type="match status" value="1"/>
</dbReference>
<keyword evidence="13" id="KW-1185">Reference proteome</keyword>
<dbReference type="Pfam" id="PF14533">
    <property type="entry name" value="USP7_C2"/>
    <property type="match status" value="1"/>
</dbReference>
<dbReference type="Proteomes" id="UP000605846">
    <property type="component" value="Unassembled WGS sequence"/>
</dbReference>
<feature type="domain" description="USP" evidence="11">
    <location>
        <begin position="102"/>
        <end position="414"/>
    </location>
</feature>
<dbReference type="PANTHER" id="PTHR24006:SF644">
    <property type="entry name" value="UBIQUITIN CARBOXYL-TERMINAL HYDROLASE 7"/>
    <property type="match status" value="1"/>
</dbReference>
<dbReference type="Pfam" id="PF00443">
    <property type="entry name" value="UCH"/>
    <property type="match status" value="1"/>
</dbReference>
<dbReference type="EC" id="3.4.19.12" evidence="9"/>
<dbReference type="InterPro" id="IPR038765">
    <property type="entry name" value="Papain-like_cys_pep_sf"/>
</dbReference>
<dbReference type="GO" id="GO:0005829">
    <property type="term" value="C:cytosol"/>
    <property type="evidence" value="ECO:0007669"/>
    <property type="project" value="TreeGrafter"/>
</dbReference>
<comment type="catalytic activity">
    <reaction evidence="1 9">
        <text>Thiol-dependent hydrolysis of ester, thioester, amide, peptide and isopeptide bonds formed by the C-terminal Gly of ubiquitin (a 76-residue protein attached to proteins as an intracellular targeting signal).</text>
        <dbReference type="EC" id="3.4.19.12"/>
    </reaction>
</comment>
<evidence type="ECO:0000256" key="5">
    <source>
        <dbReference type="ARBA" id="ARBA00022786"/>
    </source>
</evidence>
<dbReference type="PANTHER" id="PTHR24006">
    <property type="entry name" value="UBIQUITIN CARBOXYL-TERMINAL HYDROLASE"/>
    <property type="match status" value="1"/>
</dbReference>
<accession>A0A8H7EQ65</accession>
<sequence>MQLPNLSAGEDKVPDTQGANSPTMDITMSEEELTPPEKLSILTDFEAIAEKAFLPREEEVIDQQCFHWEIREFSKLPDRARGPLFEVGGRKCYDSKKTTGHVGMTNQGATCYMNSLFQSLYCTNYFRKAVYQIPTENDEPNNSVAYALQRMFYNLQFTDVPVSTTELTRSFGWTSLDAFMQHDVQEFNRVLQDNLEVKMKGTPADGAIKNLFLGRMKSYIKCINVNYESSRLEDYYDIQLNVKGCKNLEESFKDYVAEETLEGDNKYMAEGYGLQDAKKGVIFESFPPVLHLQLKRFEYDFMRDTMVKINDRHEFPLEIDLEPFLSETADRSQPHKYLLHGVLVHSGDLSGGHYFAFVKPTKDGRWLKFDDDRVVPATTKEVLDENYGDEHTSVRPAMKYKRFTNAYMLLITDKSFQANEGFDIVQFDEKSLANHFINVIRVPKSETYGKFKEKLCEETETAPSHFRLWVMVNRQNHTIRPDAPILDEEENCTLEELRDKYQPSQANLRLYVETPIFFHPDGTPSFPTPPPSYLVTHTLVFVKLFEPDIQKIRGVGKIYVLRVDVVGSIEKTLNEMFGYEPGTELVLYEEIKPQMIEPLDKNATFINAEIQDGDIICAQKKLTEDEKTVLREAGLCDSVQSYMHHLLHEVQVVFLPKDRVLDVELQLVLSDTMKYYDVAAIVAAKLGTEPDKIRFFLPQINDEPKPILRPASQIALGEMLQTAYSRAYGFKLFYEVLNVGWSELKYKRLIKIIVCRPTMSDTETLEIVLPKENQISDLIDAVNHKLHLTDHCRVRIFEAINNRFYREFIESDPISELSDSNDTQLYMEDIPEEELEITNEDSFINVFHYQRDCSRTHSVPFKFLVKKDEAFVDTKKRLQKRTGMDDKEWAKVRFTIVSLLSTTHIKDDGFQLFSHEFSHGDSLGLDHIDKSGRYKGTNERGLFIKG</sequence>
<dbReference type="InterPro" id="IPR029346">
    <property type="entry name" value="USP_C"/>
</dbReference>